<sequence>MAKRINVSNGAIVTETASIRQYVKETKKAPTLSKAQEKELIIAAQAGDIQARDVLVKANLRFAIQVARGYQGMGLELEDLIAFANIGLFEAVDRFDTRKDFKFITFAVWYIRAELQKALNDLSRTVRIPSHKTATETQSIKSIHTPVGDDDNKETYADRFLESEATKSSRDKADFVFDLQRALNQLPEKQRLALCMNYGIGYEYAKPMEQIAEELGVTGERARQLVRLAEKGLQAMPGIKLLEQYL</sequence>
<dbReference type="InterPro" id="IPR036388">
    <property type="entry name" value="WH-like_DNA-bd_sf"/>
</dbReference>
<keyword evidence="4" id="KW-0804">Transcription</keyword>
<dbReference type="Gene3D" id="1.10.10.10">
    <property type="entry name" value="Winged helix-like DNA-binding domain superfamily/Winged helix DNA-binding domain"/>
    <property type="match status" value="1"/>
</dbReference>
<dbReference type="Gene3D" id="1.10.601.10">
    <property type="entry name" value="RNA Polymerase Primary Sigma Factor"/>
    <property type="match status" value="1"/>
</dbReference>
<protein>
    <submittedName>
        <fullName evidence="7">RpoE DNA-directed RNA polymerase specialized sigma subunit, sigma24 homolog</fullName>
    </submittedName>
</protein>
<dbReference type="InterPro" id="IPR013324">
    <property type="entry name" value="RNA_pol_sigma_r3/r4-like"/>
</dbReference>
<dbReference type="PANTHER" id="PTHR30603">
    <property type="entry name" value="RNA POLYMERASE SIGMA FACTOR RPO"/>
    <property type="match status" value="1"/>
</dbReference>
<keyword evidence="3" id="KW-0238">DNA-binding</keyword>
<gene>
    <name evidence="7" type="ORF">UFOVP723_121</name>
</gene>
<dbReference type="InterPro" id="IPR014284">
    <property type="entry name" value="RNA_pol_sigma-70_dom"/>
</dbReference>
<keyword evidence="2" id="KW-0731">Sigma factor</keyword>
<evidence type="ECO:0000259" key="5">
    <source>
        <dbReference type="Pfam" id="PF04542"/>
    </source>
</evidence>
<dbReference type="GO" id="GO:0000428">
    <property type="term" value="C:DNA-directed RNA polymerase complex"/>
    <property type="evidence" value="ECO:0007669"/>
    <property type="project" value="UniProtKB-KW"/>
</dbReference>
<evidence type="ECO:0000259" key="6">
    <source>
        <dbReference type="Pfam" id="PF04545"/>
    </source>
</evidence>
<keyword evidence="7" id="KW-0240">DNA-directed RNA polymerase</keyword>
<dbReference type="GO" id="GO:0003677">
    <property type="term" value="F:DNA binding"/>
    <property type="evidence" value="ECO:0007669"/>
    <property type="project" value="UniProtKB-KW"/>
</dbReference>
<dbReference type="InterPro" id="IPR000943">
    <property type="entry name" value="RNA_pol_sigma70"/>
</dbReference>
<dbReference type="Pfam" id="PF04542">
    <property type="entry name" value="Sigma70_r2"/>
    <property type="match status" value="1"/>
</dbReference>
<dbReference type="SUPFAM" id="SSF88946">
    <property type="entry name" value="Sigma2 domain of RNA polymerase sigma factors"/>
    <property type="match status" value="1"/>
</dbReference>
<dbReference type="InterPro" id="IPR007630">
    <property type="entry name" value="RNA_pol_sigma70_r4"/>
</dbReference>
<name>A0A6J5NMZ9_9CAUD</name>
<evidence type="ECO:0000256" key="1">
    <source>
        <dbReference type="ARBA" id="ARBA00023015"/>
    </source>
</evidence>
<dbReference type="InterPro" id="IPR013325">
    <property type="entry name" value="RNA_pol_sigma_r2"/>
</dbReference>
<dbReference type="SUPFAM" id="SSF88659">
    <property type="entry name" value="Sigma3 and sigma4 domains of RNA polymerase sigma factors"/>
    <property type="match status" value="1"/>
</dbReference>
<evidence type="ECO:0000256" key="4">
    <source>
        <dbReference type="ARBA" id="ARBA00023163"/>
    </source>
</evidence>
<dbReference type="InterPro" id="IPR050239">
    <property type="entry name" value="Sigma-70_RNA_pol_init_factors"/>
</dbReference>
<evidence type="ECO:0000256" key="3">
    <source>
        <dbReference type="ARBA" id="ARBA00023125"/>
    </source>
</evidence>
<dbReference type="GO" id="GO:0016987">
    <property type="term" value="F:sigma factor activity"/>
    <property type="evidence" value="ECO:0007669"/>
    <property type="project" value="UniProtKB-KW"/>
</dbReference>
<dbReference type="PANTHER" id="PTHR30603:SF47">
    <property type="entry name" value="RNA POLYMERASE SIGMA FACTOR SIGD, CHLOROPLASTIC"/>
    <property type="match status" value="1"/>
</dbReference>
<dbReference type="InterPro" id="IPR007627">
    <property type="entry name" value="RNA_pol_sigma70_r2"/>
</dbReference>
<proteinExistence type="predicted"/>
<feature type="domain" description="RNA polymerase sigma-70 region 2" evidence="5">
    <location>
        <begin position="55"/>
        <end position="124"/>
    </location>
</feature>
<dbReference type="GO" id="GO:0006352">
    <property type="term" value="P:DNA-templated transcription initiation"/>
    <property type="evidence" value="ECO:0007669"/>
    <property type="project" value="InterPro"/>
</dbReference>
<keyword evidence="1" id="KW-0805">Transcription regulation</keyword>
<reference evidence="7" key="1">
    <citation type="submission" date="2020-04" db="EMBL/GenBank/DDBJ databases">
        <authorList>
            <person name="Chiriac C."/>
            <person name="Salcher M."/>
            <person name="Ghai R."/>
            <person name="Kavagutti S V."/>
        </authorList>
    </citation>
    <scope>NUCLEOTIDE SEQUENCE</scope>
</reference>
<evidence type="ECO:0000313" key="7">
    <source>
        <dbReference type="EMBL" id="CAB4160267.1"/>
    </source>
</evidence>
<organism evidence="7">
    <name type="scientific">uncultured Caudovirales phage</name>
    <dbReference type="NCBI Taxonomy" id="2100421"/>
    <lineage>
        <taxon>Viruses</taxon>
        <taxon>Duplodnaviria</taxon>
        <taxon>Heunggongvirae</taxon>
        <taxon>Uroviricota</taxon>
        <taxon>Caudoviricetes</taxon>
        <taxon>Peduoviridae</taxon>
        <taxon>Maltschvirus</taxon>
        <taxon>Maltschvirus maltsch</taxon>
    </lineage>
</organism>
<dbReference type="PRINTS" id="PR00046">
    <property type="entry name" value="SIGMA70FCT"/>
</dbReference>
<dbReference type="EMBL" id="LR796697">
    <property type="protein sequence ID" value="CAB4160267.1"/>
    <property type="molecule type" value="Genomic_DNA"/>
</dbReference>
<dbReference type="NCBIfam" id="TIGR02937">
    <property type="entry name" value="sigma70-ECF"/>
    <property type="match status" value="1"/>
</dbReference>
<feature type="domain" description="RNA polymerase sigma-70 region 4" evidence="6">
    <location>
        <begin position="182"/>
        <end position="229"/>
    </location>
</feature>
<evidence type="ECO:0000256" key="2">
    <source>
        <dbReference type="ARBA" id="ARBA00023082"/>
    </source>
</evidence>
<dbReference type="Pfam" id="PF04545">
    <property type="entry name" value="Sigma70_r4"/>
    <property type="match status" value="1"/>
</dbReference>
<accession>A0A6J5NMZ9</accession>